<dbReference type="InterPro" id="IPR051711">
    <property type="entry name" value="Stress_Response_Reg"/>
</dbReference>
<dbReference type="PANTHER" id="PTHR47540">
    <property type="entry name" value="THIAMINE REPRESSIBLE GENES REGULATORY PROTEIN THI5"/>
    <property type="match status" value="1"/>
</dbReference>
<evidence type="ECO:0008006" key="8">
    <source>
        <dbReference type="Google" id="ProtNLM"/>
    </source>
</evidence>
<evidence type="ECO:0000313" key="7">
    <source>
        <dbReference type="Proteomes" id="UP000800200"/>
    </source>
</evidence>
<evidence type="ECO:0000256" key="3">
    <source>
        <dbReference type="ARBA" id="ARBA00023125"/>
    </source>
</evidence>
<name>A0A6A6DD03_9PEZI</name>
<protein>
    <recommendedName>
        <fullName evidence="8">Transcription factor domain-containing protein</fullName>
    </recommendedName>
</protein>
<dbReference type="AlphaFoldDB" id="A0A6A6DD03"/>
<dbReference type="PANTHER" id="PTHR47540:SF4">
    <property type="entry name" value="TRANSCRIPTION FACTOR RGLT"/>
    <property type="match status" value="1"/>
</dbReference>
<evidence type="ECO:0000256" key="1">
    <source>
        <dbReference type="ARBA" id="ARBA00004123"/>
    </source>
</evidence>
<organism evidence="6 7">
    <name type="scientific">Zopfia rhizophila CBS 207.26</name>
    <dbReference type="NCBI Taxonomy" id="1314779"/>
    <lineage>
        <taxon>Eukaryota</taxon>
        <taxon>Fungi</taxon>
        <taxon>Dikarya</taxon>
        <taxon>Ascomycota</taxon>
        <taxon>Pezizomycotina</taxon>
        <taxon>Dothideomycetes</taxon>
        <taxon>Dothideomycetes incertae sedis</taxon>
        <taxon>Zopfiaceae</taxon>
        <taxon>Zopfia</taxon>
    </lineage>
</organism>
<keyword evidence="3" id="KW-0238">DNA-binding</keyword>
<reference evidence="6" key="1">
    <citation type="journal article" date="2020" name="Stud. Mycol.">
        <title>101 Dothideomycetes genomes: a test case for predicting lifestyles and emergence of pathogens.</title>
        <authorList>
            <person name="Haridas S."/>
            <person name="Albert R."/>
            <person name="Binder M."/>
            <person name="Bloem J."/>
            <person name="Labutti K."/>
            <person name="Salamov A."/>
            <person name="Andreopoulos B."/>
            <person name="Baker S."/>
            <person name="Barry K."/>
            <person name="Bills G."/>
            <person name="Bluhm B."/>
            <person name="Cannon C."/>
            <person name="Castanera R."/>
            <person name="Culley D."/>
            <person name="Daum C."/>
            <person name="Ezra D."/>
            <person name="Gonzalez J."/>
            <person name="Henrissat B."/>
            <person name="Kuo A."/>
            <person name="Liang C."/>
            <person name="Lipzen A."/>
            <person name="Lutzoni F."/>
            <person name="Magnuson J."/>
            <person name="Mondo S."/>
            <person name="Nolan M."/>
            <person name="Ohm R."/>
            <person name="Pangilinan J."/>
            <person name="Park H.-J."/>
            <person name="Ramirez L."/>
            <person name="Alfaro M."/>
            <person name="Sun H."/>
            <person name="Tritt A."/>
            <person name="Yoshinaga Y."/>
            <person name="Zwiers L.-H."/>
            <person name="Turgeon B."/>
            <person name="Goodwin S."/>
            <person name="Spatafora J."/>
            <person name="Crous P."/>
            <person name="Grigoriev I."/>
        </authorList>
    </citation>
    <scope>NUCLEOTIDE SEQUENCE</scope>
    <source>
        <strain evidence="6">CBS 207.26</strain>
    </source>
</reference>
<evidence type="ECO:0000256" key="4">
    <source>
        <dbReference type="ARBA" id="ARBA00023163"/>
    </source>
</evidence>
<gene>
    <name evidence="6" type="ORF">K469DRAFT_763342</name>
</gene>
<keyword evidence="7" id="KW-1185">Reference proteome</keyword>
<dbReference type="GO" id="GO:0043565">
    <property type="term" value="F:sequence-specific DNA binding"/>
    <property type="evidence" value="ECO:0007669"/>
    <property type="project" value="TreeGrafter"/>
</dbReference>
<dbReference type="Proteomes" id="UP000800200">
    <property type="component" value="Unassembled WGS sequence"/>
</dbReference>
<keyword evidence="4" id="KW-0804">Transcription</keyword>
<dbReference type="GO" id="GO:0045944">
    <property type="term" value="P:positive regulation of transcription by RNA polymerase II"/>
    <property type="evidence" value="ECO:0007669"/>
    <property type="project" value="TreeGrafter"/>
</dbReference>
<sequence>MQEGQYGNFHGGASEFAFLHFAKKKLASLPSMSIHFSDYPLAGSGTLPSILPPKPVADDLIRNYFDFGLIPSRFVHKPSLLECYERLYSCDHSEGFNQDSAALAYMAMAIGSHYSKLNNMFCDYSASDRMLSSIFGCLCAIHDDDVDQDECALANNEDNSVSACRVTENGTFCSVAALVHYVRVARIFGRILREFYSPAAKLHTITRLHEAAIEFERFLMEWQGNLPTLLLYRPFILYSMGSNPERQSRVEQWIKRCHGKSIEAANMVVSECRYLYQRGLFSGVFWMVNYVQFAAVGTLYMYSHLCPEAAHVRGIAEEAMAQFPIGVDGDLVGQRYVEILNKSNEGTAGTNVTTASWADPASRAWWDEELPEFDASLMYFGGLWSNLFFDTVMLDEYMGGGIGRSAKTLYIIYHNTRPLKFAGIYYAAGWTELALATLHWGKQASPGVSFSTNQGCRLCPKWFRGTFGSLSSKANTHIPVRNREMSPSRGTGRVFPKEEIHFFSEDISTPTSPQEASV</sequence>
<evidence type="ECO:0000313" key="6">
    <source>
        <dbReference type="EMBL" id="KAF2175850.1"/>
    </source>
</evidence>
<dbReference type="GO" id="GO:0005634">
    <property type="term" value="C:nucleus"/>
    <property type="evidence" value="ECO:0007669"/>
    <property type="project" value="UniProtKB-SubCell"/>
</dbReference>
<evidence type="ECO:0000256" key="2">
    <source>
        <dbReference type="ARBA" id="ARBA00023015"/>
    </source>
</evidence>
<dbReference type="OrthoDB" id="3266505at2759"/>
<dbReference type="CDD" id="cd12148">
    <property type="entry name" value="fungal_TF_MHR"/>
    <property type="match status" value="1"/>
</dbReference>
<dbReference type="EMBL" id="ML994723">
    <property type="protein sequence ID" value="KAF2175850.1"/>
    <property type="molecule type" value="Genomic_DNA"/>
</dbReference>
<evidence type="ECO:0000256" key="5">
    <source>
        <dbReference type="ARBA" id="ARBA00023242"/>
    </source>
</evidence>
<accession>A0A6A6DD03</accession>
<keyword evidence="2" id="KW-0805">Transcription regulation</keyword>
<proteinExistence type="predicted"/>
<keyword evidence="5" id="KW-0539">Nucleus</keyword>
<comment type="subcellular location">
    <subcellularLocation>
        <location evidence="1">Nucleus</location>
    </subcellularLocation>
</comment>